<keyword evidence="1" id="KW-0472">Membrane</keyword>
<protein>
    <submittedName>
        <fullName evidence="2">Uncharacterized protein</fullName>
    </submittedName>
</protein>
<accession>A0A3S4ZCH9</accession>
<keyword evidence="1" id="KW-1133">Transmembrane helix</keyword>
<feature type="transmembrane region" description="Helical" evidence="1">
    <location>
        <begin position="27"/>
        <end position="50"/>
    </location>
</feature>
<keyword evidence="1" id="KW-0812">Transmembrane</keyword>
<dbReference type="AlphaFoldDB" id="A0A3S4ZCH9"/>
<evidence type="ECO:0000256" key="1">
    <source>
        <dbReference type="SAM" id="Phobius"/>
    </source>
</evidence>
<dbReference type="KEGG" id="nani:NCTC12227_01238"/>
<name>A0A3S4ZCH9_9NEIS</name>
<dbReference type="EMBL" id="LR134516">
    <property type="protein sequence ID" value="VEJ21497.1"/>
    <property type="molecule type" value="Genomic_DNA"/>
</dbReference>
<evidence type="ECO:0000313" key="3">
    <source>
        <dbReference type="Proteomes" id="UP000268229"/>
    </source>
</evidence>
<evidence type="ECO:0000313" key="2">
    <source>
        <dbReference type="EMBL" id="VEJ21497.1"/>
    </source>
</evidence>
<sequence length="53" mass="5230">MVLADELAVGVVVETGNAVPVGSADEVAVKVVMIGGFLNVACVVVGKGVFQTA</sequence>
<proteinExistence type="predicted"/>
<dbReference type="Proteomes" id="UP000268229">
    <property type="component" value="Chromosome"/>
</dbReference>
<organism evidence="2 3">
    <name type="scientific">Neisseria animaloris</name>
    <dbReference type="NCBI Taxonomy" id="326522"/>
    <lineage>
        <taxon>Bacteria</taxon>
        <taxon>Pseudomonadati</taxon>
        <taxon>Pseudomonadota</taxon>
        <taxon>Betaproteobacteria</taxon>
        <taxon>Neisseriales</taxon>
        <taxon>Neisseriaceae</taxon>
        <taxon>Neisseria</taxon>
    </lineage>
</organism>
<gene>
    <name evidence="2" type="ORF">NCTC12227_01238</name>
</gene>
<keyword evidence="3" id="KW-1185">Reference proteome</keyword>
<reference evidence="2 3" key="1">
    <citation type="submission" date="2018-12" db="EMBL/GenBank/DDBJ databases">
        <authorList>
            <consortium name="Pathogen Informatics"/>
        </authorList>
    </citation>
    <scope>NUCLEOTIDE SEQUENCE [LARGE SCALE GENOMIC DNA]</scope>
    <source>
        <strain evidence="2 3">NCTC12227</strain>
    </source>
</reference>